<accession>A0AAD7D647</accession>
<proteinExistence type="predicted"/>
<keyword evidence="2" id="KW-1185">Reference proteome</keyword>
<dbReference type="Proteomes" id="UP001221757">
    <property type="component" value="Unassembled WGS sequence"/>
</dbReference>
<name>A0AAD7D647_MYCRO</name>
<dbReference type="AlphaFoldDB" id="A0AAD7D647"/>
<gene>
    <name evidence="1" type="ORF">B0H17DRAFT_1230987</name>
</gene>
<dbReference type="EMBL" id="JARKIE010000119">
    <property type="protein sequence ID" value="KAJ7681327.1"/>
    <property type="molecule type" value="Genomic_DNA"/>
</dbReference>
<protein>
    <recommendedName>
        <fullName evidence="3">F-box domain-containing protein</fullName>
    </recommendedName>
</protein>
<evidence type="ECO:0000313" key="2">
    <source>
        <dbReference type="Proteomes" id="UP001221757"/>
    </source>
</evidence>
<organism evidence="1 2">
    <name type="scientific">Mycena rosella</name>
    <name type="common">Pink bonnet</name>
    <name type="synonym">Agaricus rosellus</name>
    <dbReference type="NCBI Taxonomy" id="1033263"/>
    <lineage>
        <taxon>Eukaryota</taxon>
        <taxon>Fungi</taxon>
        <taxon>Dikarya</taxon>
        <taxon>Basidiomycota</taxon>
        <taxon>Agaricomycotina</taxon>
        <taxon>Agaricomycetes</taxon>
        <taxon>Agaricomycetidae</taxon>
        <taxon>Agaricales</taxon>
        <taxon>Marasmiineae</taxon>
        <taxon>Mycenaceae</taxon>
        <taxon>Mycena</taxon>
    </lineage>
</organism>
<sequence>MDNGGTGGVIVVTASQLQRFGLLPLEILCMMFLHSFGCFLANARAYATTRDIMRSVCKDWRQLIEGMPDAWSGIYVSLESRISEMEHQFLNARRRKITVFLDFYDRQFVNTNEWIHSNALPLIEATFTRLAAASDHSPMRPEPTQGQSNLAVITSRRTTAIAKVVELKLQGSFPKWVHGQPYSGLSWLSLHMMRGSTSMAWAEVKALLPTANRLVALRLDQVECRGFPTTGEKLPTMQYLKKFTLNVSHASNARLARAIGMPAVISLTLSARQDKFIYHIIIGNLPAMKVITHLTLHILCTESTTLRSLLCKFPKVTHIDFSSNNVKMFELLATTVSRPLPKYFSLMRVCPNVVAVEAGKNGTSQSITKFTTQRNSAFFSSGARLYVDGKEAEGKESTDS</sequence>
<evidence type="ECO:0008006" key="3">
    <source>
        <dbReference type="Google" id="ProtNLM"/>
    </source>
</evidence>
<evidence type="ECO:0000313" key="1">
    <source>
        <dbReference type="EMBL" id="KAJ7681327.1"/>
    </source>
</evidence>
<reference evidence="1" key="1">
    <citation type="submission" date="2023-03" db="EMBL/GenBank/DDBJ databases">
        <title>Massive genome expansion in bonnet fungi (Mycena s.s.) driven by repeated elements and novel gene families across ecological guilds.</title>
        <authorList>
            <consortium name="Lawrence Berkeley National Laboratory"/>
            <person name="Harder C.B."/>
            <person name="Miyauchi S."/>
            <person name="Viragh M."/>
            <person name="Kuo A."/>
            <person name="Thoen E."/>
            <person name="Andreopoulos B."/>
            <person name="Lu D."/>
            <person name="Skrede I."/>
            <person name="Drula E."/>
            <person name="Henrissat B."/>
            <person name="Morin E."/>
            <person name="Kohler A."/>
            <person name="Barry K."/>
            <person name="LaButti K."/>
            <person name="Morin E."/>
            <person name="Salamov A."/>
            <person name="Lipzen A."/>
            <person name="Mereny Z."/>
            <person name="Hegedus B."/>
            <person name="Baldrian P."/>
            <person name="Stursova M."/>
            <person name="Weitz H."/>
            <person name="Taylor A."/>
            <person name="Grigoriev I.V."/>
            <person name="Nagy L.G."/>
            <person name="Martin F."/>
            <person name="Kauserud H."/>
        </authorList>
    </citation>
    <scope>NUCLEOTIDE SEQUENCE</scope>
    <source>
        <strain evidence="1">CBHHK067</strain>
    </source>
</reference>
<comment type="caution">
    <text evidence="1">The sequence shown here is derived from an EMBL/GenBank/DDBJ whole genome shotgun (WGS) entry which is preliminary data.</text>
</comment>